<evidence type="ECO:0000313" key="1">
    <source>
        <dbReference type="EMBL" id="EQM95296.1"/>
    </source>
</evidence>
<dbReference type="HOGENOM" id="CLU_2466068_0_0_4"/>
<evidence type="ECO:0000313" key="2">
    <source>
        <dbReference type="Proteomes" id="UP000003973"/>
    </source>
</evidence>
<organism evidence="1 2">
    <name type="scientific">Oxalobacter paraformigenes</name>
    <dbReference type="NCBI Taxonomy" id="556268"/>
    <lineage>
        <taxon>Bacteria</taxon>
        <taxon>Pseudomonadati</taxon>
        <taxon>Pseudomonadota</taxon>
        <taxon>Betaproteobacteria</taxon>
        <taxon>Burkholderiales</taxon>
        <taxon>Oxalobacteraceae</taxon>
        <taxon>Oxalobacter</taxon>
    </lineage>
</organism>
<name>T5LEJ7_9BURK</name>
<dbReference type="EMBL" id="ACDP02000006">
    <property type="protein sequence ID" value="EQM95296.1"/>
    <property type="molecule type" value="Genomic_DNA"/>
</dbReference>
<reference evidence="1" key="1">
    <citation type="submission" date="2011-10" db="EMBL/GenBank/DDBJ databases">
        <title>The Genome Sequence of Oxalobacter formigenes HOxBLS.</title>
        <authorList>
            <consortium name="The Broad Institute Genome Sequencing Platform"/>
            <person name="Earl A."/>
            <person name="Ward D."/>
            <person name="Feldgarden M."/>
            <person name="Gevers D."/>
            <person name="Allison M.J."/>
            <person name="Humphrey S."/>
            <person name="Young S.K."/>
            <person name="Zeng Q."/>
            <person name="Gargeya S."/>
            <person name="Fitzgerald M."/>
            <person name="Haas B."/>
            <person name="Abouelleil A."/>
            <person name="Alvarado L."/>
            <person name="Arachchi H.M."/>
            <person name="Berlin A."/>
            <person name="Brown A."/>
            <person name="Chapman S.B."/>
            <person name="Chen Z."/>
            <person name="Dunbar C."/>
            <person name="Freedman E."/>
            <person name="Gearin G."/>
            <person name="Goldberg J."/>
            <person name="Griggs A."/>
            <person name="Gujja S."/>
            <person name="Heiman D."/>
            <person name="Howarth C."/>
            <person name="Larson L."/>
            <person name="Lui A."/>
            <person name="MacDonald P.J.P."/>
            <person name="Montmayeur A."/>
            <person name="Murphy C."/>
            <person name="Neiman D."/>
            <person name="Pearson M."/>
            <person name="Priest M."/>
            <person name="Roberts A."/>
            <person name="Saif S."/>
            <person name="Shea T."/>
            <person name="Shenoy N."/>
            <person name="Sisk P."/>
            <person name="Stolte C."/>
            <person name="Sykes S."/>
            <person name="Wortman J."/>
            <person name="Nusbaum C."/>
            <person name="Birren B."/>
        </authorList>
    </citation>
    <scope>NUCLEOTIDE SEQUENCE [LARGE SCALE GENOMIC DNA]</scope>
    <source>
        <strain evidence="1">HOxBLS</strain>
    </source>
</reference>
<dbReference type="AlphaFoldDB" id="T5LEJ7"/>
<comment type="caution">
    <text evidence="1">The sequence shown here is derived from an EMBL/GenBank/DDBJ whole genome shotgun (WGS) entry which is preliminary data.</text>
</comment>
<accession>T5LEJ7</accession>
<protein>
    <submittedName>
        <fullName evidence="1">Uncharacterized protein</fullName>
    </submittedName>
</protein>
<keyword evidence="2" id="KW-1185">Reference proteome</keyword>
<sequence length="88" mass="9823">MSRLARAFFCGYRKPGVIFVVLVSSAVSLSHTFGGVRISRDLRVLNKGAYSILEGILSPWRDETGYVQPGGLWYKGDAGRVVFLMIRR</sequence>
<gene>
    <name evidence="1" type="ORF">OFAG_02127</name>
</gene>
<dbReference type="Proteomes" id="UP000003973">
    <property type="component" value="Unassembled WGS sequence"/>
</dbReference>
<proteinExistence type="predicted"/>